<proteinExistence type="predicted"/>
<dbReference type="EMBL" id="JAMFMA010000002">
    <property type="protein sequence ID" value="MCL6274233.1"/>
    <property type="molecule type" value="Genomic_DNA"/>
</dbReference>
<protein>
    <submittedName>
        <fullName evidence="1">Uncharacterized protein</fullName>
    </submittedName>
</protein>
<keyword evidence="2" id="KW-1185">Reference proteome</keyword>
<dbReference type="Proteomes" id="UP001203607">
    <property type="component" value="Unassembled WGS sequence"/>
</dbReference>
<gene>
    <name evidence="1" type="ORF">M3P19_09440</name>
</gene>
<reference evidence="1 2" key="1">
    <citation type="submission" date="2022-05" db="EMBL/GenBank/DDBJ databases">
        <authorList>
            <person name="Park J.-S."/>
        </authorList>
    </citation>
    <scope>NUCLEOTIDE SEQUENCE [LARGE SCALE GENOMIC DNA]</scope>
    <source>
        <strain evidence="1 2">2012CJ35-5</strain>
    </source>
</reference>
<name>A0ABT0PS82_9FLAO</name>
<accession>A0ABT0PS82</accession>
<evidence type="ECO:0000313" key="2">
    <source>
        <dbReference type="Proteomes" id="UP001203607"/>
    </source>
</evidence>
<evidence type="ECO:0000313" key="1">
    <source>
        <dbReference type="EMBL" id="MCL6274233.1"/>
    </source>
</evidence>
<dbReference type="RefSeq" id="WP_249657420.1">
    <property type="nucleotide sequence ID" value="NZ_JAMFMA010000002.1"/>
</dbReference>
<comment type="caution">
    <text evidence="1">The sequence shown here is derived from an EMBL/GenBank/DDBJ whole genome shotgun (WGS) entry which is preliminary data.</text>
</comment>
<sequence length="136" mass="15700">MKQTMLLLSLISFSGFGQKQVFGCYTNYSEKNNMFVTKIQLNEDGTFIYEFVGDLAHNWGDGIYQIDTDQVVMLKFGESDLDSIQRIAQSLSSGKEIFGTKFYAFKEGNLYPLKKDGTLIKRARLVKKEYCRFRNE</sequence>
<organism evidence="1 2">
    <name type="scientific">Flagellimonas spongiicola</name>
    <dbReference type="NCBI Taxonomy" id="2942208"/>
    <lineage>
        <taxon>Bacteria</taxon>
        <taxon>Pseudomonadati</taxon>
        <taxon>Bacteroidota</taxon>
        <taxon>Flavobacteriia</taxon>
        <taxon>Flavobacteriales</taxon>
        <taxon>Flavobacteriaceae</taxon>
        <taxon>Flagellimonas</taxon>
    </lineage>
</organism>